<evidence type="ECO:0000313" key="2">
    <source>
        <dbReference type="EMBL" id="QDT09210.1"/>
    </source>
</evidence>
<reference evidence="2 3" key="1">
    <citation type="submission" date="2019-02" db="EMBL/GenBank/DDBJ databases">
        <title>Deep-cultivation of Planctomycetes and their phenomic and genomic characterization uncovers novel biology.</title>
        <authorList>
            <person name="Wiegand S."/>
            <person name="Jogler M."/>
            <person name="Boedeker C."/>
            <person name="Pinto D."/>
            <person name="Vollmers J."/>
            <person name="Rivas-Marin E."/>
            <person name="Kohn T."/>
            <person name="Peeters S.H."/>
            <person name="Heuer A."/>
            <person name="Rast P."/>
            <person name="Oberbeckmann S."/>
            <person name="Bunk B."/>
            <person name="Jeske O."/>
            <person name="Meyerdierks A."/>
            <person name="Storesund J.E."/>
            <person name="Kallscheuer N."/>
            <person name="Luecker S."/>
            <person name="Lage O.M."/>
            <person name="Pohl T."/>
            <person name="Merkel B.J."/>
            <person name="Hornburger P."/>
            <person name="Mueller R.-W."/>
            <person name="Bruemmer F."/>
            <person name="Labrenz M."/>
            <person name="Spormann A.M."/>
            <person name="Op den Camp H."/>
            <person name="Overmann J."/>
            <person name="Amann R."/>
            <person name="Jetten M.S.M."/>
            <person name="Mascher T."/>
            <person name="Medema M.H."/>
            <person name="Devos D.P."/>
            <person name="Kaster A.-K."/>
            <person name="Ovreas L."/>
            <person name="Rohde M."/>
            <person name="Galperin M.Y."/>
            <person name="Jogler C."/>
        </authorList>
    </citation>
    <scope>NUCLEOTIDE SEQUENCE [LARGE SCALE GENOMIC DNA]</scope>
    <source>
        <strain evidence="2 3">K23_9</strain>
    </source>
</reference>
<organism evidence="2 3">
    <name type="scientific">Stieleria marina</name>
    <dbReference type="NCBI Taxonomy" id="1930275"/>
    <lineage>
        <taxon>Bacteria</taxon>
        <taxon>Pseudomonadati</taxon>
        <taxon>Planctomycetota</taxon>
        <taxon>Planctomycetia</taxon>
        <taxon>Pirellulales</taxon>
        <taxon>Pirellulaceae</taxon>
        <taxon>Stieleria</taxon>
    </lineage>
</organism>
<sequence precursor="true">MQKLTGIFFYLTVCLAGSAAHSGGSSFSIDGKTGLETRGQSIDDPTATPIPFHGNLERQELEVRWSPIKTDALGNELILSGKLLHVEETDTARPLCNQPFSIYLARQSDKRLDWSKKAIYSETMMVDGFSDKEGNFVGSADLSKTSLALDNHGTVQVAIASASAGRRGRERWVFRRNDRPGISSSVKMLKLPPAPKLAPATDELNRLRSWPDDDLDGTQLLRTAMSLQKAGKDSALDAIDAFINVRIGDRQWRTGDFDDERVVGMITHLVFESKDGSPPPPSYICFFDFAGGDDGEALKKQWPNGSVMFSSGIPFVAGRQRGGFAGVMPPIDRFSNWIKEHGRLRNQPFEPTVDPLNAAERLLNSPIIKAITDKTEEPFSGSVQINYIRRQALAMVGLPINPEQPHYAGPEIPEDLWRRLIEVAKSTPIAWDSKLQRFDARRSSPRYQELIDEAMKSKMEPCDK</sequence>
<gene>
    <name evidence="2" type="ORF">K239x_11550</name>
</gene>
<keyword evidence="1" id="KW-0732">Signal</keyword>
<dbReference type="RefSeq" id="WP_419189708.1">
    <property type="nucleotide sequence ID" value="NZ_CP036526.1"/>
</dbReference>
<accession>A0A517NQ12</accession>
<dbReference type="EMBL" id="CP036526">
    <property type="protein sequence ID" value="QDT09210.1"/>
    <property type="molecule type" value="Genomic_DNA"/>
</dbReference>
<keyword evidence="3" id="KW-1185">Reference proteome</keyword>
<proteinExistence type="predicted"/>
<evidence type="ECO:0000313" key="3">
    <source>
        <dbReference type="Proteomes" id="UP000319817"/>
    </source>
</evidence>
<protein>
    <recommendedName>
        <fullName evidence="4">Secreted protein</fullName>
    </recommendedName>
</protein>
<evidence type="ECO:0008006" key="4">
    <source>
        <dbReference type="Google" id="ProtNLM"/>
    </source>
</evidence>
<name>A0A517NQ12_9BACT</name>
<dbReference type="Proteomes" id="UP000319817">
    <property type="component" value="Chromosome"/>
</dbReference>
<evidence type="ECO:0000256" key="1">
    <source>
        <dbReference type="SAM" id="SignalP"/>
    </source>
</evidence>
<dbReference type="AlphaFoldDB" id="A0A517NQ12"/>
<feature type="signal peptide" evidence="1">
    <location>
        <begin position="1"/>
        <end position="19"/>
    </location>
</feature>
<feature type="chain" id="PRO_5022004552" description="Secreted protein" evidence="1">
    <location>
        <begin position="20"/>
        <end position="464"/>
    </location>
</feature>